<dbReference type="RefSeq" id="WP_131891463.1">
    <property type="nucleotide sequence ID" value="NZ_SMKZ01000003.1"/>
</dbReference>
<dbReference type="GO" id="GO:0005524">
    <property type="term" value="F:ATP binding"/>
    <property type="evidence" value="ECO:0007669"/>
    <property type="project" value="UniProtKB-KW"/>
</dbReference>
<dbReference type="GO" id="GO:0016887">
    <property type="term" value="F:ATP hydrolysis activity"/>
    <property type="evidence" value="ECO:0007669"/>
    <property type="project" value="InterPro"/>
</dbReference>
<dbReference type="PANTHER" id="PTHR43230:SF3">
    <property type="entry name" value="ABC-TYPE DIPEPTIDE_OLIGOPEPTIDE TRANSPORT SYSTEM, ATPASE COMPONENT"/>
    <property type="match status" value="1"/>
</dbReference>
<dbReference type="PROSITE" id="PS50893">
    <property type="entry name" value="ABC_TRANSPORTER_2"/>
    <property type="match status" value="1"/>
</dbReference>
<protein>
    <submittedName>
        <fullName evidence="5">ABC transporter ATP-binding protein</fullName>
    </submittedName>
</protein>
<evidence type="ECO:0000256" key="3">
    <source>
        <dbReference type="ARBA" id="ARBA00022840"/>
    </source>
</evidence>
<dbReference type="SUPFAM" id="SSF52540">
    <property type="entry name" value="P-loop containing nucleoside triphosphate hydrolases"/>
    <property type="match status" value="1"/>
</dbReference>
<dbReference type="Proteomes" id="UP000294739">
    <property type="component" value="Unassembled WGS sequence"/>
</dbReference>
<evidence type="ECO:0000313" key="6">
    <source>
        <dbReference type="Proteomes" id="UP000294739"/>
    </source>
</evidence>
<keyword evidence="1" id="KW-0813">Transport</keyword>
<evidence type="ECO:0000259" key="4">
    <source>
        <dbReference type="PROSITE" id="PS50893"/>
    </source>
</evidence>
<evidence type="ECO:0000313" key="5">
    <source>
        <dbReference type="EMBL" id="TDE14302.1"/>
    </source>
</evidence>
<dbReference type="AlphaFoldDB" id="A0A4R5DJI9"/>
<dbReference type="InterPro" id="IPR027417">
    <property type="entry name" value="P-loop_NTPase"/>
</dbReference>
<dbReference type="SMART" id="SM00382">
    <property type="entry name" value="AAA"/>
    <property type="match status" value="1"/>
</dbReference>
<comment type="caution">
    <text evidence="5">The sequence shown here is derived from an EMBL/GenBank/DDBJ whole genome shotgun (WGS) entry which is preliminary data.</text>
</comment>
<dbReference type="PANTHER" id="PTHR43230">
    <property type="entry name" value="ABC-TYPE DIPEPTIDE/OLIGOPEPTIDE TRANSPORT SYSTEM, ATPASE COMPONENT"/>
    <property type="match status" value="1"/>
</dbReference>
<sequence length="274" mass="30608">MADVLLEVEDATKTYHSRGETTAALKGVSLVVDESPATIACIAGESGSGKTTLANSILGFTQLTSGTISYRGTNIATLTRSQQLEYRRDVQAVFQDPFGVYNPFYRIRRLFDVLIKRFRLAQSKAEARELIEEALNVVGIRGEEVLDKNPHQLSGGQRQRIMMARAYLLKPRLIVADEPVSMVDASLRAMILDVMLRLRDERGISFLYITHDLSTAYQIGDDIYILYGGELIEQGRAQEVIENPQHEYAKLLIGSIPVPDPSIRWNREPHSQAG</sequence>
<keyword evidence="3 5" id="KW-0067">ATP-binding</keyword>
<dbReference type="Pfam" id="PF00005">
    <property type="entry name" value="ABC_tran"/>
    <property type="match status" value="1"/>
</dbReference>
<evidence type="ECO:0000256" key="2">
    <source>
        <dbReference type="ARBA" id="ARBA00022741"/>
    </source>
</evidence>
<dbReference type="EMBL" id="SMKZ01000003">
    <property type="protein sequence ID" value="TDE14302.1"/>
    <property type="molecule type" value="Genomic_DNA"/>
</dbReference>
<keyword evidence="2" id="KW-0547">Nucleotide-binding</keyword>
<proteinExistence type="predicted"/>
<keyword evidence="6" id="KW-1185">Reference proteome</keyword>
<dbReference type="InterPro" id="IPR003439">
    <property type="entry name" value="ABC_transporter-like_ATP-bd"/>
</dbReference>
<dbReference type="GO" id="GO:0015833">
    <property type="term" value="P:peptide transport"/>
    <property type="evidence" value="ECO:0007669"/>
    <property type="project" value="InterPro"/>
</dbReference>
<dbReference type="InterPro" id="IPR013563">
    <property type="entry name" value="Oligopep_ABC_C"/>
</dbReference>
<name>A0A4R5DJI9_9ACTN</name>
<organism evidence="5 6">
    <name type="scientific">Jiangella asiatica</name>
    <dbReference type="NCBI Taxonomy" id="2530372"/>
    <lineage>
        <taxon>Bacteria</taxon>
        <taxon>Bacillati</taxon>
        <taxon>Actinomycetota</taxon>
        <taxon>Actinomycetes</taxon>
        <taxon>Jiangellales</taxon>
        <taxon>Jiangellaceae</taxon>
        <taxon>Jiangella</taxon>
    </lineage>
</organism>
<accession>A0A4R5DJI9</accession>
<dbReference type="OrthoDB" id="8481147at2"/>
<dbReference type="Gene3D" id="3.40.50.300">
    <property type="entry name" value="P-loop containing nucleotide triphosphate hydrolases"/>
    <property type="match status" value="1"/>
</dbReference>
<feature type="domain" description="ABC transporter" evidence="4">
    <location>
        <begin position="6"/>
        <end position="253"/>
    </location>
</feature>
<dbReference type="Pfam" id="PF08352">
    <property type="entry name" value="oligo_HPY"/>
    <property type="match status" value="1"/>
</dbReference>
<dbReference type="InParanoid" id="A0A4R5DJI9"/>
<evidence type="ECO:0000256" key="1">
    <source>
        <dbReference type="ARBA" id="ARBA00022448"/>
    </source>
</evidence>
<dbReference type="InterPro" id="IPR003593">
    <property type="entry name" value="AAA+_ATPase"/>
</dbReference>
<gene>
    <name evidence="5" type="ORF">E1269_03865</name>
</gene>
<reference evidence="5 6" key="1">
    <citation type="submission" date="2019-03" db="EMBL/GenBank/DDBJ databases">
        <title>Draft genome sequences of novel Actinobacteria.</title>
        <authorList>
            <person name="Sahin N."/>
            <person name="Ay H."/>
            <person name="Saygin H."/>
        </authorList>
    </citation>
    <scope>NUCLEOTIDE SEQUENCE [LARGE SCALE GENOMIC DNA]</scope>
    <source>
        <strain evidence="5 6">5K138</strain>
    </source>
</reference>
<dbReference type="CDD" id="cd03257">
    <property type="entry name" value="ABC_NikE_OppD_transporters"/>
    <property type="match status" value="1"/>
</dbReference>
<dbReference type="InterPro" id="IPR017871">
    <property type="entry name" value="ABC_transporter-like_CS"/>
</dbReference>
<dbReference type="PROSITE" id="PS00211">
    <property type="entry name" value="ABC_TRANSPORTER_1"/>
    <property type="match status" value="1"/>
</dbReference>